<sequence length="381" mass="43102">MMNLTERYLGRIMFAYSVLVLFVLVSLIGFFEVIAQLGRVSGDYTYAKVLLTVLLKLPTYFYELFPIALLIGSLMGLGNLANRGELTILRVTGWSIWRILMALSKTALIMWLLVTLIGEFVAPKSESLAQKIRVEAQNKNLSLGNAQGFWVKDGARYIHIQRVISENELHQVSVYTLKNGQLQSLQVSDKLLYKEARGWTMPNGQTLAMQYVPLPAQLSQLLSQQQTAVSAGQLAISRLQLNRQSVQQQPIALPFMPEDLVKLDIDSRYLSLYDLHNYIQFLQQNELDASAYQADFWRKLSMPVVAFAMWILAFPLLFASQRQVSIGQRIFFGVVIGLAFQLVNMLISNAALVYQLPIGGVAFAPALLLIVFAFWWMRRLP</sequence>
<dbReference type="GO" id="GO:0043190">
    <property type="term" value="C:ATP-binding cassette (ABC) transporter complex"/>
    <property type="evidence" value="ECO:0007669"/>
    <property type="project" value="TreeGrafter"/>
</dbReference>
<feature type="transmembrane region" description="Helical" evidence="9">
    <location>
        <begin position="102"/>
        <end position="122"/>
    </location>
</feature>
<dbReference type="PANTHER" id="PTHR33529">
    <property type="entry name" value="SLR0882 PROTEIN-RELATED"/>
    <property type="match status" value="1"/>
</dbReference>
<evidence type="ECO:0000256" key="8">
    <source>
        <dbReference type="ARBA" id="ARBA00026081"/>
    </source>
</evidence>
<evidence type="ECO:0000256" key="6">
    <source>
        <dbReference type="ARBA" id="ARBA00022989"/>
    </source>
</evidence>
<evidence type="ECO:0000256" key="7">
    <source>
        <dbReference type="ARBA" id="ARBA00023136"/>
    </source>
</evidence>
<protein>
    <submittedName>
        <fullName evidence="10">LPS export ABC transporter permease LptG</fullName>
    </submittedName>
</protein>
<dbReference type="InterPro" id="IPR005495">
    <property type="entry name" value="LptG/LptF_permease"/>
</dbReference>
<evidence type="ECO:0000256" key="3">
    <source>
        <dbReference type="ARBA" id="ARBA00007725"/>
    </source>
</evidence>
<feature type="transmembrane region" description="Helical" evidence="9">
    <location>
        <begin position="300"/>
        <end position="318"/>
    </location>
</feature>
<evidence type="ECO:0000313" key="10">
    <source>
        <dbReference type="EMBL" id="BBP45217.1"/>
    </source>
</evidence>
<accession>A0A6F8PT60</accession>
<feature type="transmembrane region" description="Helical" evidence="9">
    <location>
        <begin position="330"/>
        <end position="352"/>
    </location>
</feature>
<evidence type="ECO:0000256" key="5">
    <source>
        <dbReference type="ARBA" id="ARBA00022692"/>
    </source>
</evidence>
<dbReference type="RefSeq" id="WP_173270699.1">
    <property type="nucleotide sequence ID" value="NZ_AP021889.1"/>
</dbReference>
<dbReference type="Proteomes" id="UP000501726">
    <property type="component" value="Chromosome"/>
</dbReference>
<keyword evidence="5 9" id="KW-0812">Transmembrane</keyword>
<proteinExistence type="inferred from homology"/>
<gene>
    <name evidence="10" type="ORF">THMIRHAS_05900</name>
</gene>
<keyword evidence="4" id="KW-1003">Cell membrane</keyword>
<evidence type="ECO:0000256" key="1">
    <source>
        <dbReference type="ARBA" id="ARBA00002265"/>
    </source>
</evidence>
<comment type="subunit">
    <text evidence="8">Component of the lipopolysaccharide transport and assembly complex. The LptBFG transporter is composed of two ATP-binding proteins (LptB) and two transmembrane proteins (LptF and LptG).</text>
</comment>
<keyword evidence="6 9" id="KW-1133">Transmembrane helix</keyword>
<feature type="transmembrane region" description="Helical" evidence="9">
    <location>
        <begin position="12"/>
        <end position="31"/>
    </location>
</feature>
<evidence type="ECO:0000256" key="9">
    <source>
        <dbReference type="SAM" id="Phobius"/>
    </source>
</evidence>
<comment type="similarity">
    <text evidence="3">Belongs to the LptF/LptG family.</text>
</comment>
<comment type="subcellular location">
    <subcellularLocation>
        <location evidence="2">Cell membrane</location>
        <topology evidence="2">Multi-pass membrane protein</topology>
    </subcellularLocation>
</comment>
<dbReference type="KEGG" id="tse:THMIRHAS_05900"/>
<dbReference type="EMBL" id="AP021889">
    <property type="protein sequence ID" value="BBP45217.1"/>
    <property type="molecule type" value="Genomic_DNA"/>
</dbReference>
<feature type="transmembrane region" description="Helical" evidence="9">
    <location>
        <begin position="358"/>
        <end position="377"/>
    </location>
</feature>
<evidence type="ECO:0000256" key="4">
    <source>
        <dbReference type="ARBA" id="ARBA00022475"/>
    </source>
</evidence>
<evidence type="ECO:0000256" key="2">
    <source>
        <dbReference type="ARBA" id="ARBA00004651"/>
    </source>
</evidence>
<feature type="transmembrane region" description="Helical" evidence="9">
    <location>
        <begin position="60"/>
        <end position="81"/>
    </location>
</feature>
<reference evidence="11" key="1">
    <citation type="submission" date="2019-11" db="EMBL/GenBank/DDBJ databases">
        <title>Isolation and characterization of two novel species in the genus Thiomicrorhabdus.</title>
        <authorList>
            <person name="Mochizuki J."/>
            <person name="Kojima H."/>
            <person name="Fukui M."/>
        </authorList>
    </citation>
    <scope>NUCLEOTIDE SEQUENCE [LARGE SCALE GENOMIC DNA]</scope>
    <source>
        <strain evidence="11">aks77</strain>
    </source>
</reference>
<keyword evidence="11" id="KW-1185">Reference proteome</keyword>
<dbReference type="Pfam" id="PF03739">
    <property type="entry name" value="LptF_LptG"/>
    <property type="match status" value="1"/>
</dbReference>
<evidence type="ECO:0000313" key="11">
    <source>
        <dbReference type="Proteomes" id="UP000501726"/>
    </source>
</evidence>
<keyword evidence="7 9" id="KW-0472">Membrane</keyword>
<name>A0A6F8PT60_9GAMM</name>
<comment type="function">
    <text evidence="1">Part of the ABC transporter complex LptBFG involved in the translocation of lipopolysaccharide (LPS) from the inner membrane to the outer membrane.</text>
</comment>
<organism evidence="10 11">
    <name type="scientific">Thiosulfatimonas sediminis</name>
    <dbReference type="NCBI Taxonomy" id="2675054"/>
    <lineage>
        <taxon>Bacteria</taxon>
        <taxon>Pseudomonadati</taxon>
        <taxon>Pseudomonadota</taxon>
        <taxon>Gammaproteobacteria</taxon>
        <taxon>Thiotrichales</taxon>
        <taxon>Piscirickettsiaceae</taxon>
        <taxon>Thiosulfatimonas</taxon>
    </lineage>
</organism>
<dbReference type="AlphaFoldDB" id="A0A6F8PT60"/>
<dbReference type="GO" id="GO:0015920">
    <property type="term" value="P:lipopolysaccharide transport"/>
    <property type="evidence" value="ECO:0007669"/>
    <property type="project" value="TreeGrafter"/>
</dbReference>
<dbReference type="PANTHER" id="PTHR33529:SF2">
    <property type="entry name" value="LIPOPOLYSACCHARIDE EXPORT SYSTEM PERMEASE PROTEIN LPTG"/>
    <property type="match status" value="1"/>
</dbReference>